<proteinExistence type="predicted"/>
<gene>
    <name evidence="1" type="ORF">PITCH_A50057</name>
</gene>
<sequence length="239" mass="27039">MTSKSDRINMLEELIVYAGKGKNISLHAKPVREAVLLEREGREIKTVILSMEYSGFADDKPFRFKKNYSFVDDLPQYSLDCLMVANNRLQMDVERLKDVGITADFEFFNFKNCMLGIPEDISAKSPVLRLQDFVQLSRAGVGVSVDLSLSRPSIELEQEGAKKKGFGCIGTFTFTTGKEKTTIEKLYGIGGYDDAKADDESVVDVANRRLERDCQRLRSAGITVERPLFLPIWERVFDK</sequence>
<evidence type="ECO:0000313" key="1">
    <source>
        <dbReference type="EMBL" id="SPD75255.1"/>
    </source>
</evidence>
<dbReference type="EMBL" id="OJIN01000192">
    <property type="protein sequence ID" value="SPD75255.1"/>
    <property type="molecule type" value="Genomic_DNA"/>
</dbReference>
<protein>
    <submittedName>
        <fullName evidence="1">Uncharacterized protein</fullName>
    </submittedName>
</protein>
<name>A0A445N0J6_9BACT</name>
<organism evidence="1">
    <name type="scientific">uncultured Desulfobacterium sp</name>
    <dbReference type="NCBI Taxonomy" id="201089"/>
    <lineage>
        <taxon>Bacteria</taxon>
        <taxon>Pseudomonadati</taxon>
        <taxon>Thermodesulfobacteriota</taxon>
        <taxon>Desulfobacteria</taxon>
        <taxon>Desulfobacterales</taxon>
        <taxon>Desulfobacteriaceae</taxon>
        <taxon>Desulfobacterium</taxon>
        <taxon>environmental samples</taxon>
    </lineage>
</organism>
<accession>A0A445N0J6</accession>
<reference evidence="1" key="1">
    <citation type="submission" date="2018-01" db="EMBL/GenBank/DDBJ databases">
        <authorList>
            <person name="Regsiter A."/>
            <person name="William W."/>
        </authorList>
    </citation>
    <scope>NUCLEOTIDE SEQUENCE</scope>
    <source>
        <strain evidence="1">TRIP AH-1</strain>
    </source>
</reference>
<dbReference type="AlphaFoldDB" id="A0A445N0J6"/>